<dbReference type="InterPro" id="IPR029016">
    <property type="entry name" value="GAF-like_dom_sf"/>
</dbReference>
<keyword evidence="3" id="KW-0418">Kinase</keyword>
<dbReference type="PROSITE" id="PS50801">
    <property type="entry name" value="STAS"/>
    <property type="match status" value="1"/>
</dbReference>
<evidence type="ECO:0000313" key="8">
    <source>
        <dbReference type="EMBL" id="MDC0683485.1"/>
    </source>
</evidence>
<keyword evidence="2" id="KW-0808">Transferase</keyword>
<evidence type="ECO:0000256" key="4">
    <source>
        <dbReference type="PROSITE-ProRule" id="PRU00169"/>
    </source>
</evidence>
<dbReference type="EMBL" id="JAQNDK010000004">
    <property type="protein sequence ID" value="MDC0683485.1"/>
    <property type="molecule type" value="Genomic_DNA"/>
</dbReference>
<dbReference type="PANTHER" id="PTHR33745">
    <property type="entry name" value="RSBT ANTAGONIST PROTEIN RSBS-RELATED"/>
    <property type="match status" value="1"/>
</dbReference>
<protein>
    <submittedName>
        <fullName evidence="8">Response regulator</fullName>
    </submittedName>
</protein>
<evidence type="ECO:0000259" key="7">
    <source>
        <dbReference type="PROSITE" id="PS50801"/>
    </source>
</evidence>
<evidence type="ECO:0000256" key="5">
    <source>
        <dbReference type="SAM" id="Coils"/>
    </source>
</evidence>
<reference evidence="8 9" key="1">
    <citation type="submission" date="2023-01" db="EMBL/GenBank/DDBJ databases">
        <title>Minimal conservation of predation-associated metabolite biosynthetic gene clusters underscores biosynthetic potential of Myxococcota including descriptions for ten novel species: Archangium lansinium sp. nov., Myxococcus landrumus sp. nov., Nannocystis bai.</title>
        <authorList>
            <person name="Ahearne A."/>
            <person name="Stevens C."/>
            <person name="Dowd S."/>
        </authorList>
    </citation>
    <scope>NUCLEOTIDE SEQUENCE [LARGE SCALE GENOMIC DNA]</scope>
    <source>
        <strain evidence="8 9">WIWO2</strain>
    </source>
</reference>
<evidence type="ECO:0000256" key="2">
    <source>
        <dbReference type="ARBA" id="ARBA00022679"/>
    </source>
</evidence>
<dbReference type="InterPro" id="IPR002645">
    <property type="entry name" value="STAS_dom"/>
</dbReference>
<dbReference type="PROSITE" id="PS50110">
    <property type="entry name" value="RESPONSE_REGULATORY"/>
    <property type="match status" value="1"/>
</dbReference>
<comment type="caution">
    <text evidence="8">The sequence shown here is derived from an EMBL/GenBank/DDBJ whole genome shotgun (WGS) entry which is preliminary data.</text>
</comment>
<dbReference type="SMART" id="SM00448">
    <property type="entry name" value="REC"/>
    <property type="match status" value="1"/>
</dbReference>
<name>A0ABT5CCE7_9BACT</name>
<evidence type="ECO:0000256" key="1">
    <source>
        <dbReference type="ARBA" id="ARBA00022553"/>
    </source>
</evidence>
<dbReference type="Proteomes" id="UP001217485">
    <property type="component" value="Unassembled WGS sequence"/>
</dbReference>
<evidence type="ECO:0000256" key="3">
    <source>
        <dbReference type="ARBA" id="ARBA00022777"/>
    </source>
</evidence>
<evidence type="ECO:0000259" key="6">
    <source>
        <dbReference type="PROSITE" id="PS50110"/>
    </source>
</evidence>
<feature type="modified residue" description="4-aspartylphosphate" evidence="4">
    <location>
        <position position="57"/>
    </location>
</feature>
<dbReference type="SUPFAM" id="SSF55781">
    <property type="entry name" value="GAF domain-like"/>
    <property type="match status" value="1"/>
</dbReference>
<dbReference type="InterPro" id="IPR036513">
    <property type="entry name" value="STAS_dom_sf"/>
</dbReference>
<dbReference type="InterPro" id="IPR051932">
    <property type="entry name" value="Bact_StressResp_Reg"/>
</dbReference>
<dbReference type="Pfam" id="PF01590">
    <property type="entry name" value="GAF"/>
    <property type="match status" value="1"/>
</dbReference>
<proteinExistence type="predicted"/>
<dbReference type="InterPro" id="IPR003018">
    <property type="entry name" value="GAF"/>
</dbReference>
<feature type="domain" description="STAS" evidence="7">
    <location>
        <begin position="419"/>
        <end position="534"/>
    </location>
</feature>
<dbReference type="Pfam" id="PF01740">
    <property type="entry name" value="STAS"/>
    <property type="match status" value="1"/>
</dbReference>
<keyword evidence="9" id="KW-1185">Reference proteome</keyword>
<dbReference type="Gene3D" id="3.30.750.24">
    <property type="entry name" value="STAS domain"/>
    <property type="match status" value="1"/>
</dbReference>
<evidence type="ECO:0000313" key="9">
    <source>
        <dbReference type="Proteomes" id="UP001217485"/>
    </source>
</evidence>
<dbReference type="InterPro" id="IPR001789">
    <property type="entry name" value="Sig_transdc_resp-reg_receiver"/>
</dbReference>
<dbReference type="Gene3D" id="3.30.450.40">
    <property type="match status" value="1"/>
</dbReference>
<dbReference type="SUPFAM" id="SSF52091">
    <property type="entry name" value="SpoIIaa-like"/>
    <property type="match status" value="1"/>
</dbReference>
<dbReference type="CDD" id="cd19920">
    <property type="entry name" value="REC_PA4781-like"/>
    <property type="match status" value="1"/>
</dbReference>
<sequence>MDASDAGTILIVDDNPRNLGLLSDTLTGSGFEVAVAVDGARALRLAREGMPDLILLDVKMDGMDGFETCRQLKGDPATAAIPVIFMTASTDLSADRVKGLNLGAVDYLAKPFLDEELLARVRVHTKLRRLTMHLAAQVDERIAAEAALQRLTQELERRVGERTVALESALAGLTQAQAQMATVIRAAQAVSGEIVLDDVLDRLMRLTLEHAGARKGVLVLSRESGLVIEASITSDPDTVVLGLSTPVGPGVDLAVSLVEEVARARQSIFVWDTSRDARPADARYLAEKGPRSILCLAMMCQGELIGVLYIEGDAAPEPLLAAQLETLGLLASQAAVAVKNALLYGHLAEMTSELRRSNERLETEVARQTEELRQTNERLQLELVERARAEGERARAEEERAALQAEVIEAQSARLAELSTPLIPITDHIMVMPLIGTIDSTRAQQALEVALNGVQANRAKVVILDVTGVTVLDSAVASTLMSTATALRLLGSKTVITGIRAELAQTLIDLGVDLGAVVTKGTLQSGIGYALQQAGDGRAGLHVNGTHARNGAAPGRRHGH</sequence>
<dbReference type="Pfam" id="PF00072">
    <property type="entry name" value="Response_reg"/>
    <property type="match status" value="1"/>
</dbReference>
<keyword evidence="1 4" id="KW-0597">Phosphoprotein</keyword>
<accession>A0ABT5CCE7</accession>
<dbReference type="SMART" id="SM00065">
    <property type="entry name" value="GAF"/>
    <property type="match status" value="1"/>
</dbReference>
<dbReference type="SUPFAM" id="SSF52172">
    <property type="entry name" value="CheY-like"/>
    <property type="match status" value="1"/>
</dbReference>
<organism evidence="8 9">
    <name type="scientific">Sorangium atrum</name>
    <dbReference type="NCBI Taxonomy" id="2995308"/>
    <lineage>
        <taxon>Bacteria</taxon>
        <taxon>Pseudomonadati</taxon>
        <taxon>Myxococcota</taxon>
        <taxon>Polyangia</taxon>
        <taxon>Polyangiales</taxon>
        <taxon>Polyangiaceae</taxon>
        <taxon>Sorangium</taxon>
    </lineage>
</organism>
<dbReference type="RefSeq" id="WP_272101623.1">
    <property type="nucleotide sequence ID" value="NZ_JAQNDK010000004.1"/>
</dbReference>
<dbReference type="PANTHER" id="PTHR33745:SF3">
    <property type="entry name" value="RSBT CO-ANTAGONIST PROTEIN RSBRC"/>
    <property type="match status" value="1"/>
</dbReference>
<keyword evidence="5" id="KW-0175">Coiled coil</keyword>
<feature type="coiled-coil region" evidence="5">
    <location>
        <begin position="347"/>
        <end position="413"/>
    </location>
</feature>
<dbReference type="CDD" id="cd07041">
    <property type="entry name" value="STAS_RsbR_RsbS_like"/>
    <property type="match status" value="1"/>
</dbReference>
<dbReference type="Gene3D" id="3.40.50.2300">
    <property type="match status" value="1"/>
</dbReference>
<dbReference type="InterPro" id="IPR011006">
    <property type="entry name" value="CheY-like_superfamily"/>
</dbReference>
<feature type="domain" description="Response regulatory" evidence="6">
    <location>
        <begin position="8"/>
        <end position="125"/>
    </location>
</feature>
<gene>
    <name evidence="8" type="ORF">POL72_37495</name>
</gene>